<dbReference type="Proteomes" id="UP000184185">
    <property type="component" value="Unassembled WGS sequence"/>
</dbReference>
<keyword evidence="3" id="KW-1185">Reference proteome</keyword>
<sequence length="194" mass="21556">MKVLLFCCKGFEMMEFAPFYDVIGWAKSEYGFDIELETCGFSHTVPSAFWNTEIKVGKIINKVCVDDYDALAIPGGDHIYGYFEEAYDENFLQLIRAFDTANKTIASICVGALPIGKSGVLKGRKATTYHLMDGYRQKQLAEFGVNVIDKPVVIDSNVISSYCPQTAAEVAFKLLEVLLGKEKTNTVKQGMGFL</sequence>
<dbReference type="AlphaFoldDB" id="A0A1M6FSQ8"/>
<dbReference type="InterPro" id="IPR029062">
    <property type="entry name" value="Class_I_gatase-like"/>
</dbReference>
<protein>
    <submittedName>
        <fullName evidence="2">4-methyl-5(B-hydroxyethyl)-thiazole monophosphate biosynthesis</fullName>
    </submittedName>
</protein>
<dbReference type="SUPFAM" id="SSF52317">
    <property type="entry name" value="Class I glutamine amidotransferase-like"/>
    <property type="match status" value="1"/>
</dbReference>
<evidence type="ECO:0000313" key="3">
    <source>
        <dbReference type="Proteomes" id="UP000184185"/>
    </source>
</evidence>
<feature type="domain" description="DJ-1/PfpI" evidence="1">
    <location>
        <begin position="1"/>
        <end position="176"/>
    </location>
</feature>
<evidence type="ECO:0000313" key="2">
    <source>
        <dbReference type="EMBL" id="SHJ00669.1"/>
    </source>
</evidence>
<accession>A0A1M6FSQ8</accession>
<dbReference type="InterPro" id="IPR050325">
    <property type="entry name" value="Prot/Nucl_acid_deglycase"/>
</dbReference>
<dbReference type="RefSeq" id="WP_072915483.1">
    <property type="nucleotide sequence ID" value="NZ_FQYQ01000008.1"/>
</dbReference>
<dbReference type="CDD" id="cd03135">
    <property type="entry name" value="GATase1_DJ-1"/>
    <property type="match status" value="1"/>
</dbReference>
<proteinExistence type="predicted"/>
<dbReference type="Gene3D" id="3.40.50.880">
    <property type="match status" value="1"/>
</dbReference>
<dbReference type="EMBL" id="FQYQ01000008">
    <property type="protein sequence ID" value="SHJ00669.1"/>
    <property type="molecule type" value="Genomic_DNA"/>
</dbReference>
<reference evidence="2 3" key="1">
    <citation type="submission" date="2016-11" db="EMBL/GenBank/DDBJ databases">
        <authorList>
            <person name="Jaros S."/>
            <person name="Januszkiewicz K."/>
            <person name="Wedrychowicz H."/>
        </authorList>
    </citation>
    <scope>NUCLEOTIDE SEQUENCE [LARGE SCALE GENOMIC DNA]</scope>
    <source>
        <strain evidence="2 3">DSM 14809</strain>
    </source>
</reference>
<dbReference type="InterPro" id="IPR002818">
    <property type="entry name" value="DJ-1/PfpI"/>
</dbReference>
<dbReference type="PANTHER" id="PTHR48094">
    <property type="entry name" value="PROTEIN/NUCLEIC ACID DEGLYCASE DJ-1-RELATED"/>
    <property type="match status" value="1"/>
</dbReference>
<evidence type="ECO:0000259" key="1">
    <source>
        <dbReference type="Pfam" id="PF01965"/>
    </source>
</evidence>
<organism evidence="2 3">
    <name type="scientific">Pseudobutyrivibrio xylanivorans DSM 14809</name>
    <dbReference type="NCBI Taxonomy" id="1123012"/>
    <lineage>
        <taxon>Bacteria</taxon>
        <taxon>Bacillati</taxon>
        <taxon>Bacillota</taxon>
        <taxon>Clostridia</taxon>
        <taxon>Lachnospirales</taxon>
        <taxon>Lachnospiraceae</taxon>
        <taxon>Pseudobutyrivibrio</taxon>
    </lineage>
</organism>
<name>A0A1M6FSQ8_PSEXY</name>
<dbReference type="OrthoDB" id="9800516at2"/>
<dbReference type="GO" id="GO:0005737">
    <property type="term" value="C:cytoplasm"/>
    <property type="evidence" value="ECO:0007669"/>
    <property type="project" value="TreeGrafter"/>
</dbReference>
<dbReference type="PANTHER" id="PTHR48094:SF5">
    <property type="entry name" value="PROTEIN DJ-1 HOMOLOG"/>
    <property type="match status" value="1"/>
</dbReference>
<gene>
    <name evidence="2" type="ORF">SAMN02745725_01549</name>
</gene>
<dbReference type="Pfam" id="PF01965">
    <property type="entry name" value="DJ-1_PfpI"/>
    <property type="match status" value="1"/>
</dbReference>